<evidence type="ECO:0000256" key="1">
    <source>
        <dbReference type="ARBA" id="ARBA00004826"/>
    </source>
</evidence>
<dbReference type="GO" id="GO:0050992">
    <property type="term" value="P:dimethylallyl diphosphate biosynthetic process"/>
    <property type="evidence" value="ECO:0007669"/>
    <property type="project" value="UniProtKB-UniRule"/>
</dbReference>
<evidence type="ECO:0000256" key="7">
    <source>
        <dbReference type="ARBA" id="ARBA00023211"/>
    </source>
</evidence>
<dbReference type="Pfam" id="PF00293">
    <property type="entry name" value="NUDIX"/>
    <property type="match status" value="1"/>
</dbReference>
<dbReference type="OrthoDB" id="9809458at2"/>
<dbReference type="GO" id="GO:0005737">
    <property type="term" value="C:cytoplasm"/>
    <property type="evidence" value="ECO:0007669"/>
    <property type="project" value="UniProtKB-SubCell"/>
</dbReference>
<reference evidence="13 14" key="1">
    <citation type="submission" date="2018-11" db="EMBL/GenBank/DDBJ databases">
        <title>Genomes From Bacteria Associated with the Canine Oral Cavity: a Test Case for Automated Genome-Based Taxonomic Assignment.</title>
        <authorList>
            <person name="Coil D.A."/>
            <person name="Jospin G."/>
            <person name="Darling A.E."/>
            <person name="Wallis C."/>
            <person name="Davis I.J."/>
            <person name="Harris S."/>
            <person name="Eisen J.A."/>
            <person name="Holcombe L.J."/>
            <person name="O'Flynn C."/>
        </authorList>
    </citation>
    <scope>NUCLEOTIDE SEQUENCE [LARGE SCALE GENOMIC DNA]</scope>
    <source>
        <strain evidence="13 14">OH770</strain>
    </source>
</reference>
<protein>
    <recommendedName>
        <fullName evidence="3 10">Isopentenyl-diphosphate Delta-isomerase</fullName>
        <shortName evidence="10">IPP isomerase</shortName>
        <ecNumber evidence="3 10">5.3.3.2</ecNumber>
    </recommendedName>
    <alternativeName>
        <fullName evidence="10">IPP:DMAPP isomerase</fullName>
    </alternativeName>
    <alternativeName>
        <fullName evidence="10">Isopentenyl pyrophosphate isomerase</fullName>
    </alternativeName>
</protein>
<evidence type="ECO:0000256" key="2">
    <source>
        <dbReference type="ARBA" id="ARBA00007579"/>
    </source>
</evidence>
<name>A0A3P1SFK1_9ACTO</name>
<keyword evidence="14" id="KW-1185">Reference proteome</keyword>
<sequence length="189" mass="21234">MTLLQEHSDDSQAEQEVVVLCNPDGAPRGTALKAEVHTTQTPLHRAFSCYIFDEDAHLLLTRRAVGKKTWPGVWTNSVCGHPSPGESDEEAIYRRLAEELGASANAHPHPVLPFFSYEAVDASGIMEREFCPVYRLDIQRQQLGLDPNPDEVAQILWVPFDKVVRTATFIPELLSPWMVEQLSQWPDTV</sequence>
<keyword evidence="8 10" id="KW-0414">Isoprene biosynthesis</keyword>
<feature type="domain" description="Nudix hydrolase" evidence="12">
    <location>
        <begin position="42"/>
        <end position="180"/>
    </location>
</feature>
<dbReference type="Gene3D" id="3.90.79.10">
    <property type="entry name" value="Nucleoside Triphosphate Pyrophosphohydrolase"/>
    <property type="match status" value="1"/>
</dbReference>
<evidence type="ECO:0000256" key="4">
    <source>
        <dbReference type="ARBA" id="ARBA00022490"/>
    </source>
</evidence>
<dbReference type="PANTHER" id="PTHR10885">
    <property type="entry name" value="ISOPENTENYL-DIPHOSPHATE DELTA-ISOMERASE"/>
    <property type="match status" value="1"/>
</dbReference>
<feature type="active site" evidence="10 11">
    <location>
        <position position="79"/>
    </location>
</feature>
<dbReference type="GO" id="GO:0008299">
    <property type="term" value="P:isoprenoid biosynthetic process"/>
    <property type="evidence" value="ECO:0007669"/>
    <property type="project" value="UniProtKB-UniRule"/>
</dbReference>
<comment type="catalytic activity">
    <reaction evidence="10">
        <text>isopentenyl diphosphate = dimethylallyl diphosphate</text>
        <dbReference type="Rhea" id="RHEA:23284"/>
        <dbReference type="ChEBI" id="CHEBI:57623"/>
        <dbReference type="ChEBI" id="CHEBI:128769"/>
        <dbReference type="EC" id="5.3.3.2"/>
    </reaction>
</comment>
<dbReference type="InterPro" id="IPR015797">
    <property type="entry name" value="NUDIX_hydrolase-like_dom_sf"/>
</dbReference>
<feature type="binding site" evidence="10">
    <location>
        <position position="127"/>
    </location>
    <ligand>
        <name>Mn(2+)</name>
        <dbReference type="ChEBI" id="CHEBI:29035"/>
    </ligand>
</feature>
<dbReference type="GO" id="GO:0046872">
    <property type="term" value="F:metal ion binding"/>
    <property type="evidence" value="ECO:0007669"/>
    <property type="project" value="UniProtKB-KW"/>
</dbReference>
<dbReference type="PROSITE" id="PS51462">
    <property type="entry name" value="NUDIX"/>
    <property type="match status" value="1"/>
</dbReference>
<dbReference type="RefSeq" id="WP_124870552.1">
    <property type="nucleotide sequence ID" value="NZ_RQZF01000006.1"/>
</dbReference>
<keyword evidence="5 10" id="KW-0479">Metal-binding</keyword>
<keyword evidence="9 10" id="KW-0413">Isomerase</keyword>
<evidence type="ECO:0000313" key="13">
    <source>
        <dbReference type="EMBL" id="RRC95102.1"/>
    </source>
</evidence>
<comment type="pathway">
    <text evidence="1 10">Isoprenoid biosynthesis; dimethylallyl diphosphate biosynthesis; dimethylallyl diphosphate from isopentenyl diphosphate: step 1/1.</text>
</comment>
<dbReference type="HAMAP" id="MF_00202">
    <property type="entry name" value="Idi"/>
    <property type="match status" value="1"/>
</dbReference>
<proteinExistence type="inferred from homology"/>
<comment type="cofactor">
    <cofactor evidence="10">
        <name>Mn(2+)</name>
        <dbReference type="ChEBI" id="CHEBI:29035"/>
    </cofactor>
    <text evidence="10">Binds 1 Mn(2+) ion per subunit.</text>
</comment>
<dbReference type="CDD" id="cd02885">
    <property type="entry name" value="NUDIX_IPP_Isomerase"/>
    <property type="match status" value="1"/>
</dbReference>
<dbReference type="PIRSF" id="PIRSF018427">
    <property type="entry name" value="Isopntndiph_ism"/>
    <property type="match status" value="1"/>
</dbReference>
<dbReference type="InterPro" id="IPR011876">
    <property type="entry name" value="IsopentenylPP_isomerase_typ1"/>
</dbReference>
<keyword evidence="6 10" id="KW-0460">Magnesium</keyword>
<evidence type="ECO:0000256" key="10">
    <source>
        <dbReference type="HAMAP-Rule" id="MF_00202"/>
    </source>
</evidence>
<evidence type="ECO:0000259" key="12">
    <source>
        <dbReference type="PROSITE" id="PS51462"/>
    </source>
</evidence>
<dbReference type="InterPro" id="IPR056375">
    <property type="entry name" value="Idi_bact"/>
</dbReference>
<dbReference type="PANTHER" id="PTHR10885:SF0">
    <property type="entry name" value="ISOPENTENYL-DIPHOSPHATE DELTA-ISOMERASE"/>
    <property type="match status" value="1"/>
</dbReference>
<feature type="binding site" evidence="10">
    <location>
        <position position="81"/>
    </location>
    <ligand>
        <name>Mn(2+)</name>
        <dbReference type="ChEBI" id="CHEBI:29035"/>
    </ligand>
</feature>
<evidence type="ECO:0000256" key="5">
    <source>
        <dbReference type="ARBA" id="ARBA00022723"/>
    </source>
</evidence>
<gene>
    <name evidence="10" type="primary">idi</name>
    <name evidence="13" type="ORF">EII11_06785</name>
</gene>
<dbReference type="EMBL" id="RQZF01000006">
    <property type="protein sequence ID" value="RRC95102.1"/>
    <property type="molecule type" value="Genomic_DNA"/>
</dbReference>
<keyword evidence="4 10" id="KW-0963">Cytoplasm</keyword>
<dbReference type="EC" id="5.3.3.2" evidence="3 10"/>
<dbReference type="NCBIfam" id="NF002995">
    <property type="entry name" value="PRK03759.1"/>
    <property type="match status" value="1"/>
</dbReference>
<comment type="cofactor">
    <cofactor evidence="10">
        <name>Mg(2+)</name>
        <dbReference type="ChEBI" id="CHEBI:18420"/>
    </cofactor>
    <text evidence="10">Binds 1 Mg(2+) ion per subunit. The magnesium ion binds only when substrate is bound.</text>
</comment>
<evidence type="ECO:0000256" key="8">
    <source>
        <dbReference type="ARBA" id="ARBA00023229"/>
    </source>
</evidence>
<evidence type="ECO:0000256" key="9">
    <source>
        <dbReference type="ARBA" id="ARBA00023235"/>
    </source>
</evidence>
<feature type="active site" evidence="10 11">
    <location>
        <position position="129"/>
    </location>
</feature>
<keyword evidence="7 10" id="KW-0464">Manganese</keyword>
<accession>A0A3P1SFK1</accession>
<dbReference type="GO" id="GO:0004452">
    <property type="term" value="F:isopentenyl-diphosphate delta-isomerase activity"/>
    <property type="evidence" value="ECO:0007669"/>
    <property type="project" value="UniProtKB-UniRule"/>
</dbReference>
<organism evidence="13 14">
    <name type="scientific">Schaalia canis</name>
    <dbReference type="NCBI Taxonomy" id="100469"/>
    <lineage>
        <taxon>Bacteria</taxon>
        <taxon>Bacillati</taxon>
        <taxon>Actinomycetota</taxon>
        <taxon>Actinomycetes</taxon>
        <taxon>Actinomycetales</taxon>
        <taxon>Actinomycetaceae</taxon>
        <taxon>Schaalia</taxon>
    </lineage>
</organism>
<dbReference type="InterPro" id="IPR000086">
    <property type="entry name" value="NUDIX_hydrolase_dom"/>
</dbReference>
<evidence type="ECO:0000313" key="14">
    <source>
        <dbReference type="Proteomes" id="UP000280444"/>
    </source>
</evidence>
<comment type="function">
    <text evidence="10">Catalyzes the 1,3-allylic rearrangement of the homoallylic substrate isopentenyl (IPP) to its highly electrophilic allylic isomer, dimethylallyl diphosphate (DMAPP).</text>
</comment>
<evidence type="ECO:0000256" key="11">
    <source>
        <dbReference type="PIRSR" id="PIRSR018427-1"/>
    </source>
</evidence>
<comment type="subcellular location">
    <subcellularLocation>
        <location evidence="10">Cytoplasm</location>
    </subcellularLocation>
</comment>
<comment type="caution">
    <text evidence="13">The sequence shown here is derived from an EMBL/GenBank/DDBJ whole genome shotgun (WGS) entry which is preliminary data.</text>
</comment>
<comment type="similarity">
    <text evidence="2 10">Belongs to the IPP isomerase type 1 family.</text>
</comment>
<feature type="binding site" evidence="10">
    <location>
        <position position="44"/>
    </location>
    <ligand>
        <name>Mn(2+)</name>
        <dbReference type="ChEBI" id="CHEBI:29035"/>
    </ligand>
</feature>
<dbReference type="AlphaFoldDB" id="A0A3P1SFK1"/>
<feature type="binding site" evidence="10">
    <location>
        <position position="99"/>
    </location>
    <ligand>
        <name>Mg(2+)</name>
        <dbReference type="ChEBI" id="CHEBI:18420"/>
    </ligand>
</feature>
<feature type="binding site" evidence="10">
    <location>
        <position position="37"/>
    </location>
    <ligand>
        <name>Mn(2+)</name>
        <dbReference type="ChEBI" id="CHEBI:29035"/>
    </ligand>
</feature>
<dbReference type="UniPathway" id="UPA00059">
    <property type="reaction ID" value="UER00104"/>
</dbReference>
<dbReference type="NCBIfam" id="TIGR02150">
    <property type="entry name" value="IPP_isom_1"/>
    <property type="match status" value="1"/>
</dbReference>
<feature type="binding site" evidence="10">
    <location>
        <position position="129"/>
    </location>
    <ligand>
        <name>Mn(2+)</name>
        <dbReference type="ChEBI" id="CHEBI:29035"/>
    </ligand>
</feature>
<evidence type="ECO:0000256" key="3">
    <source>
        <dbReference type="ARBA" id="ARBA00012057"/>
    </source>
</evidence>
<dbReference type="SUPFAM" id="SSF55811">
    <property type="entry name" value="Nudix"/>
    <property type="match status" value="1"/>
</dbReference>
<evidence type="ECO:0000256" key="6">
    <source>
        <dbReference type="ARBA" id="ARBA00022842"/>
    </source>
</evidence>
<dbReference type="Proteomes" id="UP000280444">
    <property type="component" value="Unassembled WGS sequence"/>
</dbReference>